<keyword evidence="5" id="KW-1185">Reference proteome</keyword>
<dbReference type="GO" id="GO:0004566">
    <property type="term" value="F:beta-glucuronidase activity"/>
    <property type="evidence" value="ECO:0007669"/>
    <property type="project" value="TreeGrafter"/>
</dbReference>
<dbReference type="InterPro" id="IPR008979">
    <property type="entry name" value="Galactose-bd-like_sf"/>
</dbReference>
<dbReference type="EMBL" id="JACCFJ010000001">
    <property type="protein sequence ID" value="NYI84295.1"/>
    <property type="molecule type" value="Genomic_DNA"/>
</dbReference>
<evidence type="ECO:0000259" key="3">
    <source>
        <dbReference type="Pfam" id="PF02837"/>
    </source>
</evidence>
<dbReference type="RefSeq" id="WP_179721326.1">
    <property type="nucleotide sequence ID" value="NZ_BAABFH010000001.1"/>
</dbReference>
<evidence type="ECO:0000313" key="4">
    <source>
        <dbReference type="EMBL" id="NYI84295.1"/>
    </source>
</evidence>
<name>A0A853AJL0_9PSEU</name>
<dbReference type="Proteomes" id="UP000587002">
    <property type="component" value="Unassembled WGS sequence"/>
</dbReference>
<evidence type="ECO:0000256" key="1">
    <source>
        <dbReference type="ARBA" id="ARBA00007401"/>
    </source>
</evidence>
<gene>
    <name evidence="4" type="ORF">HNR68_002925</name>
</gene>
<evidence type="ECO:0000313" key="5">
    <source>
        <dbReference type="Proteomes" id="UP000587002"/>
    </source>
</evidence>
<feature type="region of interest" description="Disordered" evidence="2">
    <location>
        <begin position="68"/>
        <end position="88"/>
    </location>
</feature>
<dbReference type="GO" id="GO:0019391">
    <property type="term" value="P:glucuronoside catabolic process"/>
    <property type="evidence" value="ECO:0007669"/>
    <property type="project" value="TreeGrafter"/>
</dbReference>
<protein>
    <submittedName>
        <fullName evidence="4">Beta-galactosidase/beta-glucuronidase</fullName>
    </submittedName>
</protein>
<dbReference type="SUPFAM" id="SSF49785">
    <property type="entry name" value="Galactose-binding domain-like"/>
    <property type="match status" value="1"/>
</dbReference>
<dbReference type="Gene3D" id="2.60.120.260">
    <property type="entry name" value="Galactose-binding domain-like"/>
    <property type="match status" value="1"/>
</dbReference>
<reference evidence="4 5" key="1">
    <citation type="submission" date="2020-07" db="EMBL/GenBank/DDBJ databases">
        <title>Sequencing the genomes of 1000 actinobacteria strains.</title>
        <authorList>
            <person name="Klenk H.-P."/>
        </authorList>
    </citation>
    <scope>NUCLEOTIDE SEQUENCE [LARGE SCALE GENOMIC DNA]</scope>
    <source>
        <strain evidence="4 5">DSM 44065</strain>
    </source>
</reference>
<dbReference type="AlphaFoldDB" id="A0A853AJL0"/>
<dbReference type="InterPro" id="IPR006104">
    <property type="entry name" value="Glyco_hydro_2_N"/>
</dbReference>
<dbReference type="GO" id="GO:0030246">
    <property type="term" value="F:carbohydrate binding"/>
    <property type="evidence" value="ECO:0007669"/>
    <property type="project" value="TreeGrafter"/>
</dbReference>
<comment type="similarity">
    <text evidence="1">Belongs to the glycosyl hydrolase 2 family.</text>
</comment>
<dbReference type="PANTHER" id="PTHR10066:SF67">
    <property type="entry name" value="BETA-GLUCURONIDASE"/>
    <property type="match status" value="1"/>
</dbReference>
<accession>A0A853AJL0</accession>
<dbReference type="Pfam" id="PF02837">
    <property type="entry name" value="Glyco_hydro_2_N"/>
    <property type="match status" value="1"/>
</dbReference>
<sequence length="88" mass="10136">MLRPTVNACRDRDRLDGLWGFALDPAGEGRDQRWWRDRLPGRLEVPVPASYNDVSADAEVRDHVGDVWYQTHRSSGPPPRSRSWPPTR</sequence>
<proteinExistence type="inferred from homology"/>
<comment type="caution">
    <text evidence="4">The sequence shown here is derived from an EMBL/GenBank/DDBJ whole genome shotgun (WGS) entry which is preliminary data.</text>
</comment>
<organism evidence="4 5">
    <name type="scientific">Saccharopolyspora hordei</name>
    <dbReference type="NCBI Taxonomy" id="1838"/>
    <lineage>
        <taxon>Bacteria</taxon>
        <taxon>Bacillati</taxon>
        <taxon>Actinomycetota</taxon>
        <taxon>Actinomycetes</taxon>
        <taxon>Pseudonocardiales</taxon>
        <taxon>Pseudonocardiaceae</taxon>
        <taxon>Saccharopolyspora</taxon>
    </lineage>
</organism>
<evidence type="ECO:0000256" key="2">
    <source>
        <dbReference type="SAM" id="MobiDB-lite"/>
    </source>
</evidence>
<feature type="domain" description="Glycosyl hydrolases family 2 sugar binding" evidence="3">
    <location>
        <begin position="14"/>
        <end position="60"/>
    </location>
</feature>
<dbReference type="PANTHER" id="PTHR10066">
    <property type="entry name" value="BETA-GLUCURONIDASE"/>
    <property type="match status" value="1"/>
</dbReference>